<name>A0ABC8L232_ERUVS</name>
<reference evidence="3 4" key="1">
    <citation type="submission" date="2022-03" db="EMBL/GenBank/DDBJ databases">
        <authorList>
            <person name="Macdonald S."/>
            <person name="Ahmed S."/>
            <person name="Newling K."/>
        </authorList>
    </citation>
    <scope>NUCLEOTIDE SEQUENCE [LARGE SCALE GENOMIC DNA]</scope>
</reference>
<proteinExistence type="predicted"/>
<dbReference type="InterPro" id="IPR020568">
    <property type="entry name" value="Ribosomal_Su5_D2-typ_SF"/>
</dbReference>
<dbReference type="AlphaFoldDB" id="A0ABC8L232"/>
<dbReference type="InterPro" id="IPR014721">
    <property type="entry name" value="Ribsml_uS5_D2-typ_fold_subgr"/>
</dbReference>
<keyword evidence="2" id="KW-0687">Ribonucleoprotein</keyword>
<dbReference type="InterPro" id="IPR000754">
    <property type="entry name" value="Ribosomal_uS9"/>
</dbReference>
<comment type="caution">
    <text evidence="3">The sequence shown here is derived from an EMBL/GenBank/DDBJ whole genome shotgun (WGS) entry which is preliminary data.</text>
</comment>
<sequence length="88" mass="9786">MLDHRAALLCPLAEIKILGIKCTVNGVGTTGISKALQNWEPDMRTALRAAGFLTRDSRELWKGRNLEKPRQERISNGSNIIIKGIPVY</sequence>
<evidence type="ECO:0000256" key="2">
    <source>
        <dbReference type="ARBA" id="ARBA00023274"/>
    </source>
</evidence>
<dbReference type="SUPFAM" id="SSF54211">
    <property type="entry name" value="Ribosomal protein S5 domain 2-like"/>
    <property type="match status" value="1"/>
</dbReference>
<dbReference type="EMBL" id="CAKOAT010385154">
    <property type="protein sequence ID" value="CAH8364272.1"/>
    <property type="molecule type" value="Genomic_DNA"/>
</dbReference>
<evidence type="ECO:0000313" key="3">
    <source>
        <dbReference type="EMBL" id="CAH8364272.1"/>
    </source>
</evidence>
<dbReference type="Proteomes" id="UP001642260">
    <property type="component" value="Unassembled WGS sequence"/>
</dbReference>
<keyword evidence="1" id="KW-0689">Ribosomal protein</keyword>
<dbReference type="Pfam" id="PF00380">
    <property type="entry name" value="Ribosomal_S9"/>
    <property type="match status" value="1"/>
</dbReference>
<dbReference type="GO" id="GO:1990904">
    <property type="term" value="C:ribonucleoprotein complex"/>
    <property type="evidence" value="ECO:0007669"/>
    <property type="project" value="UniProtKB-KW"/>
</dbReference>
<protein>
    <submittedName>
        <fullName evidence="3">Uncharacterized protein</fullName>
    </submittedName>
</protein>
<dbReference type="Gene3D" id="3.30.230.10">
    <property type="match status" value="1"/>
</dbReference>
<evidence type="ECO:0000256" key="1">
    <source>
        <dbReference type="ARBA" id="ARBA00022980"/>
    </source>
</evidence>
<evidence type="ECO:0000313" key="4">
    <source>
        <dbReference type="Proteomes" id="UP001642260"/>
    </source>
</evidence>
<organism evidence="3 4">
    <name type="scientific">Eruca vesicaria subsp. sativa</name>
    <name type="common">Garden rocket</name>
    <name type="synonym">Eruca sativa</name>
    <dbReference type="NCBI Taxonomy" id="29727"/>
    <lineage>
        <taxon>Eukaryota</taxon>
        <taxon>Viridiplantae</taxon>
        <taxon>Streptophyta</taxon>
        <taxon>Embryophyta</taxon>
        <taxon>Tracheophyta</taxon>
        <taxon>Spermatophyta</taxon>
        <taxon>Magnoliopsida</taxon>
        <taxon>eudicotyledons</taxon>
        <taxon>Gunneridae</taxon>
        <taxon>Pentapetalae</taxon>
        <taxon>rosids</taxon>
        <taxon>malvids</taxon>
        <taxon>Brassicales</taxon>
        <taxon>Brassicaceae</taxon>
        <taxon>Brassiceae</taxon>
        <taxon>Eruca</taxon>
    </lineage>
</organism>
<dbReference type="GO" id="GO:0005840">
    <property type="term" value="C:ribosome"/>
    <property type="evidence" value="ECO:0007669"/>
    <property type="project" value="UniProtKB-KW"/>
</dbReference>
<accession>A0ABC8L232</accession>
<gene>
    <name evidence="3" type="ORF">ERUC_LOCUS30028</name>
</gene>
<keyword evidence="4" id="KW-1185">Reference proteome</keyword>